<dbReference type="SMART" id="SM01343">
    <property type="entry name" value="FATC"/>
    <property type="match status" value="1"/>
</dbReference>
<keyword evidence="7" id="KW-0067">ATP-binding</keyword>
<dbReference type="GO" id="GO:0004674">
    <property type="term" value="F:protein serine/threonine kinase activity"/>
    <property type="evidence" value="ECO:0007669"/>
    <property type="project" value="UniProtKB-EC"/>
</dbReference>
<dbReference type="PANTHER" id="PTHR37079">
    <property type="entry name" value="SERINE/THREONINE-PROTEIN KINASE ATM"/>
    <property type="match status" value="1"/>
</dbReference>
<evidence type="ECO:0000313" key="12">
    <source>
        <dbReference type="Proteomes" id="UP001255856"/>
    </source>
</evidence>
<dbReference type="Proteomes" id="UP001255856">
    <property type="component" value="Unassembled WGS sequence"/>
</dbReference>
<dbReference type="AlphaFoldDB" id="A0AAD9IIL2"/>
<comment type="caution">
    <text evidence="11">The sequence shown here is derived from an EMBL/GenBank/DDBJ whole genome shotgun (WGS) entry which is preliminary data.</text>
</comment>
<accession>A0AAD9IIL2</accession>
<evidence type="ECO:0000256" key="1">
    <source>
        <dbReference type="ARBA" id="ARBA00004123"/>
    </source>
</evidence>
<dbReference type="SUPFAM" id="SSF56112">
    <property type="entry name" value="Protein kinase-like (PK-like)"/>
    <property type="match status" value="1"/>
</dbReference>
<evidence type="ECO:0000256" key="6">
    <source>
        <dbReference type="ARBA" id="ARBA00022777"/>
    </source>
</evidence>
<dbReference type="CDD" id="cd05171">
    <property type="entry name" value="PIKKc_ATM"/>
    <property type="match status" value="1"/>
</dbReference>
<evidence type="ECO:0000256" key="7">
    <source>
        <dbReference type="ARBA" id="ARBA00022840"/>
    </source>
</evidence>
<keyword evidence="4" id="KW-0547">Nucleotide-binding</keyword>
<dbReference type="SMART" id="SM00146">
    <property type="entry name" value="PI3Kc"/>
    <property type="match status" value="1"/>
</dbReference>
<dbReference type="PROSITE" id="PS00916">
    <property type="entry name" value="PI3_4_KINASE_2"/>
    <property type="match status" value="1"/>
</dbReference>
<evidence type="ECO:0000256" key="3">
    <source>
        <dbReference type="ARBA" id="ARBA00022679"/>
    </source>
</evidence>
<evidence type="ECO:0000256" key="2">
    <source>
        <dbReference type="ARBA" id="ARBA00012513"/>
    </source>
</evidence>
<dbReference type="Gene3D" id="3.30.1010.10">
    <property type="entry name" value="Phosphatidylinositol 3-kinase Catalytic Subunit, Chain A, domain 4"/>
    <property type="match status" value="1"/>
</dbReference>
<feature type="domain" description="FATC" evidence="10">
    <location>
        <begin position="1026"/>
        <end position="1058"/>
    </location>
</feature>
<proteinExistence type="predicted"/>
<evidence type="ECO:0000259" key="10">
    <source>
        <dbReference type="PROSITE" id="PS51190"/>
    </source>
</evidence>
<dbReference type="Pfam" id="PF02260">
    <property type="entry name" value="FATC"/>
    <property type="match status" value="1"/>
</dbReference>
<dbReference type="InterPro" id="IPR044107">
    <property type="entry name" value="PIKKc_ATM"/>
</dbReference>
<dbReference type="PROSITE" id="PS50290">
    <property type="entry name" value="PI3_4_KINASE_3"/>
    <property type="match status" value="1"/>
</dbReference>
<dbReference type="InterPro" id="IPR003152">
    <property type="entry name" value="FATC_dom"/>
</dbReference>
<sequence>MQSFWLDLRGSVGTSLAELALRADRPATAALIIEEHLRCSRASGDEGAWRDVLSRACRAIGERDDAKGLLQEGLALSDRIAGAELEADWPALLLWQDLAARGAGPDADARPLSRTLCALGASWAAAGLLAPGVAESRRPRSPAAAARSLATWDETSEEASGLALESLRGRGPPADARQEAARGIRAAVCALTRGEAAAGSMADRLQADLIGFQALLDASRLLTWRRRDIESKDRRQIFKLFERESVSQGHLPTLPTAWPPEIKSRLFGLLSETSSALADGGACAAALELSAHFAVESGDAARAIAALHAARGVFAAEGAGAEVTLRRLSLLEAQALWGRGSEGLALRLARSVAAAARPWGQAEPDPARLCALAAAEESVAEWESATGLLERDPLDRLASAAGLLQEARQELDPAAAGTSPLGAQLDASCQSVHYRLARYADDLQRGLAARQRGEDWRQAGAVLESKRRQAAALRAHLGAVGAAAPGARGLAGQATTLERAVRLDEEDRRRVDARRARAGALALHHYLACLAFAAPDARARRRLPLPRARFQADLVYLLQRLCLDHPQRVLPQLVALSNGSRGRDGKAIAPGTAATYAVDTDKIEAAEGLLRGLRERGAAWAELVDEARLVADLYIQLAAAPAPADGAASAPLPQALRRRAKSCQGRTAVLTAEVPLGAAGGPGAPLDASAPGFAGFGDTVRFVGGINRPKLVVAIDTAGHTHRQLVKSGVDDLRQDAVMQQCFGFLNSLLRHDPEARTRALRIQRFRVVPLSPAAGVLAWVDGAESLADYLLGPTKRGGAYARHPADLTFEQGFRKVQAATAGGDREAALLCYRQVAAAFSPRLQHFFTERFAAPAAWFRARRAYARSVAVASVAGYVIGLGDRHCSNVLLTRGSGEVLHIDLGIAFEQGRLLATPELVPFRLTQNMVAAMGALGAEGAMRACSEIALRVLRGNAESILTIIEVLIHDPLYRWAITGPQMKARQPGVDVPAEGDADPGITVVNADAERTILRVKQKLTGTDFGTDRALSVQGQVHRLLVDAQDPELLSRMYIGWTPWV</sequence>
<evidence type="ECO:0000259" key="9">
    <source>
        <dbReference type="PROSITE" id="PS50290"/>
    </source>
</evidence>
<dbReference type="InterPro" id="IPR018936">
    <property type="entry name" value="PI3/4_kinase_CS"/>
</dbReference>
<dbReference type="InterPro" id="IPR011009">
    <property type="entry name" value="Kinase-like_dom_sf"/>
</dbReference>
<evidence type="ECO:0000256" key="5">
    <source>
        <dbReference type="ARBA" id="ARBA00022763"/>
    </source>
</evidence>
<dbReference type="PROSITE" id="PS00915">
    <property type="entry name" value="PI3_4_KINASE_1"/>
    <property type="match status" value="1"/>
</dbReference>
<reference evidence="11" key="1">
    <citation type="submission" date="2021-01" db="EMBL/GenBank/DDBJ databases">
        <authorList>
            <person name="Eckstrom K.M.E."/>
        </authorList>
    </citation>
    <scope>NUCLEOTIDE SEQUENCE</scope>
    <source>
        <strain evidence="11">UVCC 0001</strain>
    </source>
</reference>
<dbReference type="GO" id="GO:0005524">
    <property type="term" value="F:ATP binding"/>
    <property type="evidence" value="ECO:0007669"/>
    <property type="project" value="UniProtKB-KW"/>
</dbReference>
<protein>
    <recommendedName>
        <fullName evidence="2">non-specific serine/threonine protein kinase</fullName>
        <ecNumber evidence="2">2.7.11.1</ecNumber>
    </recommendedName>
</protein>
<name>A0AAD9IIL2_PROWI</name>
<dbReference type="GO" id="GO:0005634">
    <property type="term" value="C:nucleus"/>
    <property type="evidence" value="ECO:0007669"/>
    <property type="project" value="UniProtKB-SubCell"/>
</dbReference>
<dbReference type="EMBL" id="JASFZW010000003">
    <property type="protein sequence ID" value="KAK2079189.1"/>
    <property type="molecule type" value="Genomic_DNA"/>
</dbReference>
<evidence type="ECO:0000313" key="11">
    <source>
        <dbReference type="EMBL" id="KAK2079189.1"/>
    </source>
</evidence>
<keyword evidence="3" id="KW-0808">Transferase</keyword>
<keyword evidence="5" id="KW-0227">DNA damage</keyword>
<comment type="subcellular location">
    <subcellularLocation>
        <location evidence="1">Nucleus</location>
    </subcellularLocation>
</comment>
<feature type="domain" description="PI3K/PI4K catalytic" evidence="9">
    <location>
        <begin position="696"/>
        <end position="1014"/>
    </location>
</feature>
<evidence type="ECO:0000256" key="8">
    <source>
        <dbReference type="ARBA" id="ARBA00023242"/>
    </source>
</evidence>
<dbReference type="EC" id="2.7.11.1" evidence="2"/>
<keyword evidence="6" id="KW-0418">Kinase</keyword>
<dbReference type="PANTHER" id="PTHR37079:SF4">
    <property type="entry name" value="SERINE_THREONINE-PROTEIN KINASE ATM"/>
    <property type="match status" value="1"/>
</dbReference>
<dbReference type="InterPro" id="IPR038980">
    <property type="entry name" value="ATM_plant"/>
</dbReference>
<dbReference type="InterPro" id="IPR036940">
    <property type="entry name" value="PI3/4_kinase_cat_sf"/>
</dbReference>
<dbReference type="InterPro" id="IPR000403">
    <property type="entry name" value="PI3/4_kinase_cat_dom"/>
</dbReference>
<keyword evidence="8" id="KW-0539">Nucleus</keyword>
<keyword evidence="12" id="KW-1185">Reference proteome</keyword>
<dbReference type="Gene3D" id="1.10.1070.11">
    <property type="entry name" value="Phosphatidylinositol 3-/4-kinase, catalytic domain"/>
    <property type="match status" value="1"/>
</dbReference>
<dbReference type="PROSITE" id="PS51190">
    <property type="entry name" value="FATC"/>
    <property type="match status" value="1"/>
</dbReference>
<dbReference type="Pfam" id="PF00454">
    <property type="entry name" value="PI3_PI4_kinase"/>
    <property type="match status" value="1"/>
</dbReference>
<evidence type="ECO:0000256" key="4">
    <source>
        <dbReference type="ARBA" id="ARBA00022741"/>
    </source>
</evidence>
<dbReference type="GO" id="GO:0006281">
    <property type="term" value="P:DNA repair"/>
    <property type="evidence" value="ECO:0007669"/>
    <property type="project" value="InterPro"/>
</dbReference>
<gene>
    <name evidence="11" type="ORF">QBZ16_002880</name>
</gene>
<organism evidence="11 12">
    <name type="scientific">Prototheca wickerhamii</name>
    <dbReference type="NCBI Taxonomy" id="3111"/>
    <lineage>
        <taxon>Eukaryota</taxon>
        <taxon>Viridiplantae</taxon>
        <taxon>Chlorophyta</taxon>
        <taxon>core chlorophytes</taxon>
        <taxon>Trebouxiophyceae</taxon>
        <taxon>Chlorellales</taxon>
        <taxon>Chlorellaceae</taxon>
        <taxon>Prototheca</taxon>
    </lineage>
</organism>